<organism evidence="2 3">
    <name type="scientific">Muraenolepis orangiensis</name>
    <name type="common">Patagonian moray cod</name>
    <dbReference type="NCBI Taxonomy" id="630683"/>
    <lineage>
        <taxon>Eukaryota</taxon>
        <taxon>Metazoa</taxon>
        <taxon>Chordata</taxon>
        <taxon>Craniata</taxon>
        <taxon>Vertebrata</taxon>
        <taxon>Euteleostomi</taxon>
        <taxon>Actinopterygii</taxon>
        <taxon>Neopterygii</taxon>
        <taxon>Teleostei</taxon>
        <taxon>Neoteleostei</taxon>
        <taxon>Acanthomorphata</taxon>
        <taxon>Zeiogadaria</taxon>
        <taxon>Gadariae</taxon>
        <taxon>Gadiformes</taxon>
        <taxon>Muraenolepidoidei</taxon>
        <taxon>Muraenolepididae</taxon>
        <taxon>Muraenolepis</taxon>
    </lineage>
</organism>
<evidence type="ECO:0000313" key="3">
    <source>
        <dbReference type="Proteomes" id="UP001148018"/>
    </source>
</evidence>
<feature type="compositionally biased region" description="Basic and acidic residues" evidence="1">
    <location>
        <begin position="15"/>
        <end position="43"/>
    </location>
</feature>
<keyword evidence="3" id="KW-1185">Reference proteome</keyword>
<sequence>MADGAVEINTAEEDGGAKHTEHEVGEVSAGQKDHGDERVHQDEPGVENTWTTPIWSLARKATETMSSGVIWQVISVT</sequence>
<evidence type="ECO:0000256" key="1">
    <source>
        <dbReference type="SAM" id="MobiDB-lite"/>
    </source>
</evidence>
<dbReference type="Proteomes" id="UP001148018">
    <property type="component" value="Unassembled WGS sequence"/>
</dbReference>
<accession>A0A9Q0DGZ7</accession>
<evidence type="ECO:0000313" key="2">
    <source>
        <dbReference type="EMBL" id="KAJ3588450.1"/>
    </source>
</evidence>
<reference evidence="2" key="1">
    <citation type="submission" date="2022-07" db="EMBL/GenBank/DDBJ databases">
        <title>Chromosome-level genome of Muraenolepis orangiensis.</title>
        <authorList>
            <person name="Kim J."/>
        </authorList>
    </citation>
    <scope>NUCLEOTIDE SEQUENCE</scope>
    <source>
        <strain evidence="2">KU_S4_2022</strain>
        <tissue evidence="2">Muscle</tissue>
    </source>
</reference>
<comment type="caution">
    <text evidence="2">The sequence shown here is derived from an EMBL/GenBank/DDBJ whole genome shotgun (WGS) entry which is preliminary data.</text>
</comment>
<feature type="region of interest" description="Disordered" evidence="1">
    <location>
        <begin position="1"/>
        <end position="48"/>
    </location>
</feature>
<proteinExistence type="predicted"/>
<dbReference type="EMBL" id="JANIIK010000116">
    <property type="protein sequence ID" value="KAJ3588450.1"/>
    <property type="molecule type" value="Genomic_DNA"/>
</dbReference>
<gene>
    <name evidence="2" type="ORF">NHX12_012043</name>
</gene>
<protein>
    <submittedName>
        <fullName evidence="2">Uncharacterized protein</fullName>
    </submittedName>
</protein>
<dbReference type="AlphaFoldDB" id="A0A9Q0DGZ7"/>
<name>A0A9Q0DGZ7_9TELE</name>
<dbReference type="OrthoDB" id="10594186at2759"/>